<dbReference type="GO" id="GO:0005737">
    <property type="term" value="C:cytoplasm"/>
    <property type="evidence" value="ECO:0007669"/>
    <property type="project" value="UniProtKB-SubCell"/>
</dbReference>
<feature type="chain" id="PRO_5034148756" description="Ig-like domain-containing protein" evidence="6">
    <location>
        <begin position="19"/>
        <end position="495"/>
    </location>
</feature>
<dbReference type="InterPro" id="IPR013783">
    <property type="entry name" value="Ig-like_fold"/>
</dbReference>
<feature type="domain" description="Ig-like" evidence="7">
    <location>
        <begin position="38"/>
        <end position="144"/>
    </location>
</feature>
<reference evidence="8" key="1">
    <citation type="submission" date="2025-08" db="UniProtKB">
        <authorList>
            <consortium name="Ensembl"/>
        </authorList>
    </citation>
    <scope>IDENTIFICATION</scope>
</reference>
<evidence type="ECO:0000256" key="1">
    <source>
        <dbReference type="ARBA" id="ARBA00004496"/>
    </source>
</evidence>
<proteinExistence type="inferred from homology"/>
<dbReference type="FunFam" id="2.60.40.10:FF:000080">
    <property type="entry name" value="Myosin light chain kinase, smooth muscle"/>
    <property type="match status" value="1"/>
</dbReference>
<evidence type="ECO:0000256" key="6">
    <source>
        <dbReference type="SAM" id="SignalP"/>
    </source>
</evidence>
<dbReference type="Proteomes" id="UP000694562">
    <property type="component" value="Unplaced"/>
</dbReference>
<dbReference type="InterPro" id="IPR007110">
    <property type="entry name" value="Ig-like_dom"/>
</dbReference>
<comment type="subcellular location">
    <subcellularLocation>
        <location evidence="1">Cytoplasm</location>
    </subcellularLocation>
</comment>
<dbReference type="InterPro" id="IPR036179">
    <property type="entry name" value="Ig-like_dom_sf"/>
</dbReference>
<dbReference type="PANTHER" id="PTHR47633">
    <property type="entry name" value="IMMUNOGLOBULIN"/>
    <property type="match status" value="1"/>
</dbReference>
<dbReference type="InterPro" id="IPR003598">
    <property type="entry name" value="Ig_sub2"/>
</dbReference>
<feature type="domain" description="Ig-like" evidence="7">
    <location>
        <begin position="309"/>
        <end position="394"/>
    </location>
</feature>
<dbReference type="Ensembl" id="ENSFTIT00000012834.1">
    <property type="protein sequence ID" value="ENSFTIP00000012298.1"/>
    <property type="gene ID" value="ENSFTIG00000008183.1"/>
</dbReference>
<keyword evidence="6" id="KW-0732">Signal</keyword>
<evidence type="ECO:0000256" key="3">
    <source>
        <dbReference type="ARBA" id="ARBA00022490"/>
    </source>
</evidence>
<sequence>MVVSLDVLPLALLEQAAGLATEENEDVKIDFQVTEMPPRFAVPFADVKVIEGLEAVFECVVTGTPVPVVQWFRGDACVTPATGKYVVSQKEGLHTLKVQNVGPSDGGWYRCRAVNRLGEAVCKGSLVVMVQQGASANVRSESVTGSEPHRPRKRDMLLSKTVSPGDHSEIELELEFEPHIDDSEKAIRLLAATQEDQDVEGKKCVSVSFDVFAEPSQEERVDTFVGASVCFQCLVTGFPHPSVRWYKDGLLLEGDRYCMQEEQGGFHSLTIENLMQNDSGQYKCIATNRAGITACSAHLHVRQRTAGVPCFAREPDSVRCAPGFSAVFEYTVAGEPCPDVLWFKGSEQLSSDARCSVVHHPDGSGSLTVQQCTEEDTGLYTCRAVNVLGEATCSAELLVLPEEHAVCRQSPTLQHSAVAEDQSPLSYEEAGDLPAMEGALSLEAMREPPALLQLQMSQAEHVLPREDILPSLPPACEAAQSRLDYGINAAFVIHY</sequence>
<keyword evidence="4" id="KW-0393">Immunoglobulin domain</keyword>
<comment type="similarity">
    <text evidence="2">Belongs to the protein kinase superfamily. CAMK Ser/Thr protein kinase family.</text>
</comment>
<dbReference type="InterPro" id="IPR003599">
    <property type="entry name" value="Ig_sub"/>
</dbReference>
<dbReference type="PROSITE" id="PS50835">
    <property type="entry name" value="IG_LIKE"/>
    <property type="match status" value="3"/>
</dbReference>
<dbReference type="AlphaFoldDB" id="A0A8C4UF73"/>
<dbReference type="PANTHER" id="PTHR47633:SF16">
    <property type="entry name" value="CAVP-TARGET PROTEIN-LIKE"/>
    <property type="match status" value="1"/>
</dbReference>
<evidence type="ECO:0000256" key="4">
    <source>
        <dbReference type="ARBA" id="ARBA00023319"/>
    </source>
</evidence>
<dbReference type="FunFam" id="2.60.40.10:FF:000425">
    <property type="entry name" value="Myosin light chain kinase"/>
    <property type="match status" value="2"/>
</dbReference>
<dbReference type="GO" id="GO:0004672">
    <property type="term" value="F:protein kinase activity"/>
    <property type="evidence" value="ECO:0007669"/>
    <property type="project" value="TreeGrafter"/>
</dbReference>
<keyword evidence="3" id="KW-0963">Cytoplasm</keyword>
<dbReference type="SUPFAM" id="SSF48726">
    <property type="entry name" value="Immunoglobulin"/>
    <property type="match status" value="3"/>
</dbReference>
<organism evidence="8 9">
    <name type="scientific">Falco tinnunculus</name>
    <name type="common">Common kestrel</name>
    <dbReference type="NCBI Taxonomy" id="100819"/>
    <lineage>
        <taxon>Eukaryota</taxon>
        <taxon>Metazoa</taxon>
        <taxon>Chordata</taxon>
        <taxon>Craniata</taxon>
        <taxon>Vertebrata</taxon>
        <taxon>Euteleostomi</taxon>
        <taxon>Archelosauria</taxon>
        <taxon>Archosauria</taxon>
        <taxon>Dinosauria</taxon>
        <taxon>Saurischia</taxon>
        <taxon>Theropoda</taxon>
        <taxon>Coelurosauria</taxon>
        <taxon>Aves</taxon>
        <taxon>Neognathae</taxon>
        <taxon>Neoaves</taxon>
        <taxon>Telluraves</taxon>
        <taxon>Australaves</taxon>
        <taxon>Falconiformes</taxon>
        <taxon>Falconidae</taxon>
        <taxon>Falco</taxon>
    </lineage>
</organism>
<feature type="region of interest" description="Disordered" evidence="5">
    <location>
        <begin position="138"/>
        <end position="165"/>
    </location>
</feature>
<evidence type="ECO:0000256" key="2">
    <source>
        <dbReference type="ARBA" id="ARBA00006692"/>
    </source>
</evidence>
<evidence type="ECO:0000256" key="5">
    <source>
        <dbReference type="SAM" id="MobiDB-lite"/>
    </source>
</evidence>
<feature type="domain" description="Ig-like" evidence="7">
    <location>
        <begin position="215"/>
        <end position="300"/>
    </location>
</feature>
<evidence type="ECO:0000259" key="7">
    <source>
        <dbReference type="PROSITE" id="PS50835"/>
    </source>
</evidence>
<dbReference type="Pfam" id="PF07679">
    <property type="entry name" value="I-set"/>
    <property type="match status" value="3"/>
</dbReference>
<protein>
    <recommendedName>
        <fullName evidence="7">Ig-like domain-containing protein</fullName>
    </recommendedName>
</protein>
<reference evidence="8" key="2">
    <citation type="submission" date="2025-09" db="UniProtKB">
        <authorList>
            <consortium name="Ensembl"/>
        </authorList>
    </citation>
    <scope>IDENTIFICATION</scope>
</reference>
<dbReference type="SMART" id="SM00408">
    <property type="entry name" value="IGc2"/>
    <property type="match status" value="3"/>
</dbReference>
<dbReference type="SMART" id="SM00409">
    <property type="entry name" value="IG"/>
    <property type="match status" value="3"/>
</dbReference>
<evidence type="ECO:0000313" key="8">
    <source>
        <dbReference type="Ensembl" id="ENSFTIP00000012298.1"/>
    </source>
</evidence>
<dbReference type="Gene3D" id="2.60.40.10">
    <property type="entry name" value="Immunoglobulins"/>
    <property type="match status" value="3"/>
</dbReference>
<keyword evidence="9" id="KW-1185">Reference proteome</keyword>
<name>A0A8C4UF73_FALTI</name>
<evidence type="ECO:0000313" key="9">
    <source>
        <dbReference type="Proteomes" id="UP000694562"/>
    </source>
</evidence>
<dbReference type="OrthoDB" id="9383393at2759"/>
<accession>A0A8C4UF73</accession>
<dbReference type="InterPro" id="IPR013098">
    <property type="entry name" value="Ig_I-set"/>
</dbReference>
<feature type="signal peptide" evidence="6">
    <location>
        <begin position="1"/>
        <end position="18"/>
    </location>
</feature>